<name>A0A183J6Z5_9BILA</name>
<evidence type="ECO:0000313" key="2">
    <source>
        <dbReference type="Proteomes" id="UP000270296"/>
    </source>
</evidence>
<reference evidence="1 2" key="2">
    <citation type="submission" date="2018-11" db="EMBL/GenBank/DDBJ databases">
        <authorList>
            <consortium name="Pathogen Informatics"/>
        </authorList>
    </citation>
    <scope>NUCLEOTIDE SEQUENCE [LARGE SCALE GENOMIC DNA]</scope>
</reference>
<organism evidence="3">
    <name type="scientific">Soboliphyme baturini</name>
    <dbReference type="NCBI Taxonomy" id="241478"/>
    <lineage>
        <taxon>Eukaryota</taxon>
        <taxon>Metazoa</taxon>
        <taxon>Ecdysozoa</taxon>
        <taxon>Nematoda</taxon>
        <taxon>Enoplea</taxon>
        <taxon>Dorylaimia</taxon>
        <taxon>Dioctophymatida</taxon>
        <taxon>Dioctophymatoidea</taxon>
        <taxon>Soboliphymatidae</taxon>
        <taxon>Soboliphyme</taxon>
    </lineage>
</organism>
<accession>A0A183J6Z5</accession>
<dbReference type="Proteomes" id="UP000270296">
    <property type="component" value="Unassembled WGS sequence"/>
</dbReference>
<reference evidence="3" key="1">
    <citation type="submission" date="2016-06" db="UniProtKB">
        <authorList>
            <consortium name="WormBaseParasite"/>
        </authorList>
    </citation>
    <scope>IDENTIFICATION</scope>
</reference>
<gene>
    <name evidence="1" type="ORF">SBAD_LOCUS11642</name>
</gene>
<proteinExistence type="predicted"/>
<evidence type="ECO:0000313" key="3">
    <source>
        <dbReference type="WBParaSite" id="SBAD_0001203201-mRNA-1"/>
    </source>
</evidence>
<evidence type="ECO:0000313" key="1">
    <source>
        <dbReference type="EMBL" id="VDP41747.1"/>
    </source>
</evidence>
<dbReference type="WBParaSite" id="SBAD_0001203201-mRNA-1">
    <property type="protein sequence ID" value="SBAD_0001203201-mRNA-1"/>
    <property type="gene ID" value="SBAD_0001203201"/>
</dbReference>
<dbReference type="EMBL" id="UZAM01016090">
    <property type="protein sequence ID" value="VDP41747.1"/>
    <property type="molecule type" value="Genomic_DNA"/>
</dbReference>
<dbReference type="AlphaFoldDB" id="A0A183J6Z5"/>
<sequence length="102" mass="11102">MEIVRVSGIAVAIGGHRMVILAAVVASRGQRNVTVSVATGINIFTSCFSHSAIDEPSLCPGILLVITLLFFCDVRLIWPPSVFRHDWPSRSKADQPTDRPTD</sequence>
<keyword evidence="2" id="KW-1185">Reference proteome</keyword>
<protein>
    <submittedName>
        <fullName evidence="3">Transmembrane protein 107</fullName>
    </submittedName>
</protein>